<gene>
    <name evidence="1" type="ORF">FWK35_00017453</name>
</gene>
<sequence length="94" mass="11038">MRRQWARKVSARRFRPVVDPKVRALTTSRRVRGHLRLDTALEAFRRNPTDGSLAPTPARASAEPNVRTCLFVWFVWENPTTCKPFYSKRNARHF</sequence>
<evidence type="ECO:0000313" key="2">
    <source>
        <dbReference type="Proteomes" id="UP000478052"/>
    </source>
</evidence>
<accession>A0A6G0Y3R5</accession>
<proteinExistence type="predicted"/>
<name>A0A6G0Y3R5_APHCR</name>
<dbReference type="AlphaFoldDB" id="A0A6G0Y3R5"/>
<protein>
    <submittedName>
        <fullName evidence="1">Uncharacterized protein</fullName>
    </submittedName>
</protein>
<dbReference type="EMBL" id="VUJU01006338">
    <property type="protein sequence ID" value="KAF0748812.1"/>
    <property type="molecule type" value="Genomic_DNA"/>
</dbReference>
<organism evidence="1 2">
    <name type="scientific">Aphis craccivora</name>
    <name type="common">Cowpea aphid</name>
    <dbReference type="NCBI Taxonomy" id="307492"/>
    <lineage>
        <taxon>Eukaryota</taxon>
        <taxon>Metazoa</taxon>
        <taxon>Ecdysozoa</taxon>
        <taxon>Arthropoda</taxon>
        <taxon>Hexapoda</taxon>
        <taxon>Insecta</taxon>
        <taxon>Pterygota</taxon>
        <taxon>Neoptera</taxon>
        <taxon>Paraneoptera</taxon>
        <taxon>Hemiptera</taxon>
        <taxon>Sternorrhyncha</taxon>
        <taxon>Aphidomorpha</taxon>
        <taxon>Aphidoidea</taxon>
        <taxon>Aphididae</taxon>
        <taxon>Aphidini</taxon>
        <taxon>Aphis</taxon>
        <taxon>Aphis</taxon>
    </lineage>
</organism>
<dbReference type="Proteomes" id="UP000478052">
    <property type="component" value="Unassembled WGS sequence"/>
</dbReference>
<comment type="caution">
    <text evidence="1">The sequence shown here is derived from an EMBL/GenBank/DDBJ whole genome shotgun (WGS) entry which is preliminary data.</text>
</comment>
<reference evidence="1 2" key="1">
    <citation type="submission" date="2019-08" db="EMBL/GenBank/DDBJ databases">
        <title>Whole genome of Aphis craccivora.</title>
        <authorList>
            <person name="Voronova N.V."/>
            <person name="Shulinski R.S."/>
            <person name="Bandarenka Y.V."/>
            <person name="Zhorov D.G."/>
            <person name="Warner D."/>
        </authorList>
    </citation>
    <scope>NUCLEOTIDE SEQUENCE [LARGE SCALE GENOMIC DNA]</scope>
    <source>
        <strain evidence="1">180601</strain>
        <tissue evidence="1">Whole Body</tissue>
    </source>
</reference>
<keyword evidence="2" id="KW-1185">Reference proteome</keyword>
<evidence type="ECO:0000313" key="1">
    <source>
        <dbReference type="EMBL" id="KAF0748812.1"/>
    </source>
</evidence>